<proteinExistence type="predicted"/>
<dbReference type="GO" id="GO:0005634">
    <property type="term" value="C:nucleus"/>
    <property type="evidence" value="ECO:0007669"/>
    <property type="project" value="UniProtKB-SubCell"/>
</dbReference>
<evidence type="ECO:0000256" key="3">
    <source>
        <dbReference type="ARBA" id="ARBA00022737"/>
    </source>
</evidence>
<evidence type="ECO:0000256" key="5">
    <source>
        <dbReference type="ARBA" id="ARBA00022833"/>
    </source>
</evidence>
<dbReference type="Pfam" id="PF00096">
    <property type="entry name" value="zf-C2H2"/>
    <property type="match status" value="1"/>
</dbReference>
<feature type="domain" description="C2H2-type" evidence="9">
    <location>
        <begin position="86"/>
        <end position="113"/>
    </location>
</feature>
<dbReference type="InterPro" id="IPR050331">
    <property type="entry name" value="Zinc_finger"/>
</dbReference>
<evidence type="ECO:0000256" key="4">
    <source>
        <dbReference type="ARBA" id="ARBA00022771"/>
    </source>
</evidence>
<dbReference type="InterPro" id="IPR013087">
    <property type="entry name" value="Znf_C2H2_type"/>
</dbReference>
<keyword evidence="4 7" id="KW-0863">Zinc-finger</keyword>
<sequence>MDNFWALNAFFFSAWIGHHYRSQQLMAANLAQGPPPEALSAPSTSQEEQTPSTPSSPESSLSSGSEKKWRKRPHADPHGGGGGKPFAFRLCPKRFADASNLRVHEKTHSPEKTFQCADCHKRFALSLYLKKHVKRRHHKP</sequence>
<name>A0AA39IGH4_9BILA</name>
<evidence type="ECO:0000313" key="10">
    <source>
        <dbReference type="EMBL" id="KAK0422818.1"/>
    </source>
</evidence>
<evidence type="ECO:0000256" key="2">
    <source>
        <dbReference type="ARBA" id="ARBA00022723"/>
    </source>
</evidence>
<accession>A0AA39IGH4</accession>
<evidence type="ECO:0000256" key="7">
    <source>
        <dbReference type="PROSITE-ProRule" id="PRU00042"/>
    </source>
</evidence>
<evidence type="ECO:0000259" key="9">
    <source>
        <dbReference type="PROSITE" id="PS50157"/>
    </source>
</evidence>
<evidence type="ECO:0000256" key="6">
    <source>
        <dbReference type="ARBA" id="ARBA00023242"/>
    </source>
</evidence>
<dbReference type="PROSITE" id="PS00028">
    <property type="entry name" value="ZINC_FINGER_C2H2_1"/>
    <property type="match status" value="1"/>
</dbReference>
<comment type="caution">
    <text evidence="10">The sequence shown here is derived from an EMBL/GenBank/DDBJ whole genome shotgun (WGS) entry which is preliminary data.</text>
</comment>
<dbReference type="SMART" id="SM00355">
    <property type="entry name" value="ZnF_C2H2"/>
    <property type="match status" value="2"/>
</dbReference>
<dbReference type="PROSITE" id="PS50157">
    <property type="entry name" value="ZINC_FINGER_C2H2_2"/>
    <property type="match status" value="2"/>
</dbReference>
<feature type="region of interest" description="Disordered" evidence="8">
    <location>
        <begin position="31"/>
        <end position="87"/>
    </location>
</feature>
<keyword evidence="5" id="KW-0862">Zinc</keyword>
<dbReference type="InterPro" id="IPR036236">
    <property type="entry name" value="Znf_C2H2_sf"/>
</dbReference>
<evidence type="ECO:0000313" key="11">
    <source>
        <dbReference type="Proteomes" id="UP001175271"/>
    </source>
</evidence>
<dbReference type="PANTHER" id="PTHR16515">
    <property type="entry name" value="PR DOMAIN ZINC FINGER PROTEIN"/>
    <property type="match status" value="1"/>
</dbReference>
<keyword evidence="2" id="KW-0479">Metal-binding</keyword>
<reference evidence="10" key="1">
    <citation type="submission" date="2023-06" db="EMBL/GenBank/DDBJ databases">
        <title>Genomic analysis of the entomopathogenic nematode Steinernema hermaphroditum.</title>
        <authorList>
            <person name="Schwarz E.M."/>
            <person name="Heppert J.K."/>
            <person name="Baniya A."/>
            <person name="Schwartz H.T."/>
            <person name="Tan C.-H."/>
            <person name="Antoshechkin I."/>
            <person name="Sternberg P.W."/>
            <person name="Goodrich-Blair H."/>
            <person name="Dillman A.R."/>
        </authorList>
    </citation>
    <scope>NUCLEOTIDE SEQUENCE</scope>
    <source>
        <strain evidence="10">PS9179</strain>
        <tissue evidence="10">Whole animal</tissue>
    </source>
</reference>
<dbReference type="AlphaFoldDB" id="A0AA39IGH4"/>
<dbReference type="GO" id="GO:0008270">
    <property type="term" value="F:zinc ion binding"/>
    <property type="evidence" value="ECO:0007669"/>
    <property type="project" value="UniProtKB-KW"/>
</dbReference>
<evidence type="ECO:0000256" key="8">
    <source>
        <dbReference type="SAM" id="MobiDB-lite"/>
    </source>
</evidence>
<feature type="domain" description="C2H2-type" evidence="9">
    <location>
        <begin position="114"/>
        <end position="140"/>
    </location>
</feature>
<organism evidence="10 11">
    <name type="scientific">Steinernema hermaphroditum</name>
    <dbReference type="NCBI Taxonomy" id="289476"/>
    <lineage>
        <taxon>Eukaryota</taxon>
        <taxon>Metazoa</taxon>
        <taxon>Ecdysozoa</taxon>
        <taxon>Nematoda</taxon>
        <taxon>Chromadorea</taxon>
        <taxon>Rhabditida</taxon>
        <taxon>Tylenchina</taxon>
        <taxon>Panagrolaimomorpha</taxon>
        <taxon>Strongyloidoidea</taxon>
        <taxon>Steinernematidae</taxon>
        <taxon>Steinernema</taxon>
    </lineage>
</organism>
<dbReference type="GO" id="GO:0010468">
    <property type="term" value="P:regulation of gene expression"/>
    <property type="evidence" value="ECO:0007669"/>
    <property type="project" value="TreeGrafter"/>
</dbReference>
<protein>
    <recommendedName>
        <fullName evidence="9">C2H2-type domain-containing protein</fullName>
    </recommendedName>
</protein>
<keyword evidence="3" id="KW-0677">Repeat</keyword>
<keyword evidence="6" id="KW-0539">Nucleus</keyword>
<dbReference type="EMBL" id="JAUCMV010000001">
    <property type="protein sequence ID" value="KAK0422818.1"/>
    <property type="molecule type" value="Genomic_DNA"/>
</dbReference>
<dbReference type="SUPFAM" id="SSF57667">
    <property type="entry name" value="beta-beta-alpha zinc fingers"/>
    <property type="match status" value="1"/>
</dbReference>
<dbReference type="Proteomes" id="UP001175271">
    <property type="component" value="Unassembled WGS sequence"/>
</dbReference>
<comment type="subcellular location">
    <subcellularLocation>
        <location evidence="1">Nucleus</location>
    </subcellularLocation>
</comment>
<feature type="compositionally biased region" description="Low complexity" evidence="8">
    <location>
        <begin position="42"/>
        <end position="64"/>
    </location>
</feature>
<dbReference type="PANTHER" id="PTHR16515:SF49">
    <property type="entry name" value="GASTRULA ZINC FINGER PROTEIN XLCGF49.1-LIKE-RELATED"/>
    <property type="match status" value="1"/>
</dbReference>
<dbReference type="FunFam" id="3.30.160.60:FF:000100">
    <property type="entry name" value="Zinc finger 45-like"/>
    <property type="match status" value="1"/>
</dbReference>
<dbReference type="Gene3D" id="3.30.160.60">
    <property type="entry name" value="Classic Zinc Finger"/>
    <property type="match status" value="2"/>
</dbReference>
<gene>
    <name evidence="10" type="ORF">QR680_007805</name>
</gene>
<evidence type="ECO:0000256" key="1">
    <source>
        <dbReference type="ARBA" id="ARBA00004123"/>
    </source>
</evidence>
<keyword evidence="11" id="KW-1185">Reference proteome</keyword>